<dbReference type="Pfam" id="PF02801">
    <property type="entry name" value="Ketoacyl-synt_C"/>
    <property type="match status" value="1"/>
</dbReference>
<dbReference type="InterPro" id="IPR020806">
    <property type="entry name" value="PKS_PP-bd"/>
</dbReference>
<feature type="domain" description="Ketosynthase family 3 (KS3)" evidence="10">
    <location>
        <begin position="16"/>
        <end position="437"/>
    </location>
</feature>
<gene>
    <name evidence="12" type="ORF">FHS31_003068</name>
</gene>
<proteinExistence type="predicted"/>
<comment type="caution">
    <text evidence="12">The sequence shown here is derived from an EMBL/GenBank/DDBJ whole genome shotgun (WGS) entry which is preliminary data.</text>
</comment>
<dbReference type="PROSITE" id="PS50075">
    <property type="entry name" value="CARRIER"/>
    <property type="match status" value="1"/>
</dbReference>
<dbReference type="SMART" id="SM00829">
    <property type="entry name" value="PKS_ER"/>
    <property type="match status" value="1"/>
</dbReference>
<feature type="domain" description="PKS/mFAS DH" evidence="11">
    <location>
        <begin position="902"/>
        <end position="1177"/>
    </location>
</feature>
<dbReference type="SUPFAM" id="SSF55048">
    <property type="entry name" value="Probable ACP-binding domain of malonyl-CoA ACP transacylase"/>
    <property type="match status" value="1"/>
</dbReference>
<dbReference type="EMBL" id="JAAOZC010000011">
    <property type="protein sequence ID" value="NIJ09436.1"/>
    <property type="molecule type" value="Genomic_DNA"/>
</dbReference>
<dbReference type="PROSITE" id="PS52004">
    <property type="entry name" value="KS3_2"/>
    <property type="match status" value="1"/>
</dbReference>
<dbReference type="Proteomes" id="UP000727456">
    <property type="component" value="Unassembled WGS sequence"/>
</dbReference>
<dbReference type="InterPro" id="IPR014031">
    <property type="entry name" value="Ketoacyl_synth_C"/>
</dbReference>
<keyword evidence="13" id="KW-1185">Reference proteome</keyword>
<evidence type="ECO:0000256" key="6">
    <source>
        <dbReference type="ARBA" id="ARBA00023315"/>
    </source>
</evidence>
<dbReference type="Gene3D" id="1.10.1200.10">
    <property type="entry name" value="ACP-like"/>
    <property type="match status" value="1"/>
</dbReference>
<dbReference type="PROSITE" id="PS00606">
    <property type="entry name" value="KS3_1"/>
    <property type="match status" value="1"/>
</dbReference>
<protein>
    <submittedName>
        <fullName evidence="12">Acyl transferase domain-containing protein/NADPH:quinone reductase-like Zn-dependent oxidoreductase/acyl carrier protein</fullName>
    </submittedName>
</protein>
<dbReference type="InterPro" id="IPR036736">
    <property type="entry name" value="ACP-like_sf"/>
</dbReference>
<dbReference type="SUPFAM" id="SSF52151">
    <property type="entry name" value="FabD/lysophospholipase-like"/>
    <property type="match status" value="1"/>
</dbReference>
<dbReference type="InterPro" id="IPR020807">
    <property type="entry name" value="PKS_DH"/>
</dbReference>
<dbReference type="InterPro" id="IPR014043">
    <property type="entry name" value="Acyl_transferase_dom"/>
</dbReference>
<dbReference type="InterPro" id="IPR011032">
    <property type="entry name" value="GroES-like_sf"/>
</dbReference>
<dbReference type="Gene3D" id="3.30.70.3290">
    <property type="match status" value="1"/>
</dbReference>
<feature type="active site" description="Proton acceptor; for dehydratase activity" evidence="7">
    <location>
        <position position="931"/>
    </location>
</feature>
<dbReference type="InterPro" id="IPR016039">
    <property type="entry name" value="Thiolase-like"/>
</dbReference>
<dbReference type="InterPro" id="IPR018201">
    <property type="entry name" value="Ketoacyl_synth_AS"/>
</dbReference>
<reference evidence="12 13" key="1">
    <citation type="submission" date="2020-03" db="EMBL/GenBank/DDBJ databases">
        <title>Genomic Encyclopedia of Type Strains, Phase III (KMG-III): the genomes of soil and plant-associated and newly described type strains.</title>
        <authorList>
            <person name="Whitman W."/>
        </authorList>
    </citation>
    <scope>NUCLEOTIDE SEQUENCE [LARGE SCALE GENOMIC DNA]</scope>
    <source>
        <strain evidence="12 13">CECT 8804</strain>
    </source>
</reference>
<dbReference type="InterPro" id="IPR036291">
    <property type="entry name" value="NAD(P)-bd_dom_sf"/>
</dbReference>
<dbReference type="InterPro" id="IPR014030">
    <property type="entry name" value="Ketoacyl_synth_N"/>
</dbReference>
<dbReference type="Pfam" id="PF08659">
    <property type="entry name" value="KR"/>
    <property type="match status" value="1"/>
</dbReference>
<dbReference type="InterPro" id="IPR001227">
    <property type="entry name" value="Ac_transferase_dom_sf"/>
</dbReference>
<evidence type="ECO:0000256" key="3">
    <source>
        <dbReference type="ARBA" id="ARBA00022679"/>
    </source>
</evidence>
<evidence type="ECO:0000259" key="10">
    <source>
        <dbReference type="PROSITE" id="PS52004"/>
    </source>
</evidence>
<name>A0ABX0TV70_9SPHN</name>
<feature type="region of interest" description="N-terminal hotdog fold" evidence="7">
    <location>
        <begin position="902"/>
        <end position="1022"/>
    </location>
</feature>
<dbReference type="InterPro" id="IPR020841">
    <property type="entry name" value="PKS_Beta-ketoAc_synthase_dom"/>
</dbReference>
<dbReference type="PROSITE" id="PS52019">
    <property type="entry name" value="PKS_MFAS_DH"/>
    <property type="match status" value="1"/>
</dbReference>
<dbReference type="SMART" id="SM00822">
    <property type="entry name" value="PKS_KR"/>
    <property type="match status" value="1"/>
</dbReference>
<feature type="active site" description="Proton donor; for dehydratase activity" evidence="7">
    <location>
        <position position="1093"/>
    </location>
</feature>
<dbReference type="Pfam" id="PF16197">
    <property type="entry name" value="KAsynt_C_assoc"/>
    <property type="match status" value="1"/>
</dbReference>
<dbReference type="InterPro" id="IPR013968">
    <property type="entry name" value="PKS_KR"/>
</dbReference>
<dbReference type="PANTHER" id="PTHR43775">
    <property type="entry name" value="FATTY ACID SYNTHASE"/>
    <property type="match status" value="1"/>
</dbReference>
<organism evidence="12 13">
    <name type="scientific">Sphingomonas vulcanisoli</name>
    <dbReference type="NCBI Taxonomy" id="1658060"/>
    <lineage>
        <taxon>Bacteria</taxon>
        <taxon>Pseudomonadati</taxon>
        <taxon>Pseudomonadota</taxon>
        <taxon>Alphaproteobacteria</taxon>
        <taxon>Sphingomonadales</taxon>
        <taxon>Sphingomonadaceae</taxon>
        <taxon>Sphingomonas</taxon>
    </lineage>
</organism>
<dbReference type="Gene3D" id="3.40.47.10">
    <property type="match status" value="1"/>
</dbReference>
<dbReference type="InterPro" id="IPR057326">
    <property type="entry name" value="KR_dom"/>
</dbReference>
<dbReference type="SMART" id="SM00827">
    <property type="entry name" value="PKS_AT"/>
    <property type="match status" value="1"/>
</dbReference>
<evidence type="ECO:0000259" key="9">
    <source>
        <dbReference type="PROSITE" id="PS50075"/>
    </source>
</evidence>
<sequence length="2424" mass="255374">MNQSHHKFRGSAGGEYEPIAIIGAACRLPGAPDLESFWRLLLDGVDAVTEIPDARWNKAQLYHPERGQKGKSYTFAAGIIDDVKSFDAGFFGMSPREAVQTDPQQRLALELAYEALEDAGLDAASLAGEKVGVFVGGSSWDYLNLHVGDPSVIDAYSMIGATLCSLANRVSYIFDFRGPSFTVDTACSSSVVALHQACEGIRAGQMPMAMVGGISLLLSPQSFVGFSAASMLSPRGRCHAFDARADGYVRAEGGGFIVLKPLGQALTDGDSIRAVIRGTGVNSDGHTTGLSLPNKEAQIALLEEVYDRFGLDPADLCYLEAHGTGTPAGDPIETGALGAALGQRREAKLLIGSVKTNVGHLEAASGMAGLMKALLVAQGGVIPASLHLQNHNPDIPFNALNLEVVRTMRAVAPGSGPLIGLNSFGFGGTNAHAVLESPPSPLYPADREYTGKLPPLLLSARSDAALRTLAAQWQAIVEHEQDDLAGRIRSAALRRQQFERRLTIPASDAAALSNTLGTFVVEGRDALAITDTAVTGKTAFIFSGNGGQWAGMAQDALTLSPSFAEALAEVEAVLTPELGWSVTQALLEPDAEQLRNTAVAQPLLFATQVAMVMALRAQGVAADYCMGHSVGEVAAAWASGALDLQSATRVIAARSRNQQTQHGSGRMAVLGLGAKQAAAVLTQPPLNNALLAVAAHNSAQGVTVAGSAEAVDLLETEAKEHGWRFTRLDLDYAFHSPLMDPIASQLAQDLEGLEPQDGKGFVSTVTGDALNGAKLDAQYWWRNIREPVLFAEAAEKLVANGVRIFIEVGPHPVVRSYLAEALRGADADGRVVPTLQRRPAPSDPIKLIAARWHAAGGDIRGSADFAGPTSPLGLPRYPWQREVFWLPRTTEASDYFIRPYDHPLLGLRSHEGSDEWLQHIGLALQPWLADHVVGGTAVVPAAALIDMGLAATRVKFPGASALEMFDVEIGRALVLEPGVIRETMLRIGSPQGDFEIRSRPRLSDDGWTVHVKGRIAAGESTMPARPFDVPQAPIGRFASKTLYDLASAMGLDYGPAFRGVTDIDLFGDDQATAHLQSPGLISSGFLLPPDLLDGALQGLLSLAAERLGSGSGVMPWRFGRIRLLNPEGGTPALARLRLTRIGPRSVRADVLLLDVSDTPIAELSDCWFVRVTLAGGTSPDDLFFYPAKALTASATDAVIVISSEDLLGPKDLDAKPSEAALLADGFAAIAALEALRTTTDDRTVEPRNTKAAARPLVETLLGWLQADGMAEGNRLSDEDLPSASAILQTILAEQPAAIAEVTLLAQAAAELPALLRQGPEARGTRAAALLDQLRYDAPSARAASDALLAALDRLLDAWPQERPLRILELDAARGAFTRRLLRALDGRAFSIAALTNADDQPVLEAMLANEPGTSAIVARDLAEAGLFDLVIGLLPEAPPAVAEALPQSLAQGAMLLLAEACPSRFSFLVKPDVGGAPTDPLLSAFSHPLRHAQHIGLLPMEIVAATAKGTPIAAAATITRIQLVGNSPDIAAALEATGIAILHSTRQEFDASPLDPETPVLIALDSLGLSLPEQLALVARLPERLEDDMFADVTLVVSAGVEAAAIMGVRRAMANEAPNLHCRLIEIAGKISPERLAAELLRSDAEQEIALSASCRAVARVRRGLPRRQRRSRETLRLAISRPGLLDSLEWGEATPREPGAGELAIRVEASGLNFRDVMWAMGLLPDEALLDGFAGATLGLECAGVVTAVGKDVAGFTPGDRVMAFAPASLSTHTVTAAHAVMRIPRGMEFAAAATVPVAFLTVAYAVGHLGRLSRDETILIHGGAGGVGLAAIQYANHRGARVFATAGSPAKRALLESLGVDAVLDSRSLAFADEVMQLTEGEGVDIVLNSLAGEAMQRSLALVKPFGRFLELGKRDFYENTPIGLRPFRHNVTYFGIDADQLPLKRPALAAELFAEISGLMGAGVLRPLPYRQFDYADVGDAFRLMQVSGHIGKIVLAPGKALPANQSAAPDLKLASDGAYIVIGGLNGFGLEAARWLAGRGGGQLALLGRRGQSTPGAAEAIEELKALGAEARAYAVDVADETALADALDAIRAAQGAIRGVVHAAVAMDDALLAQLDADRFASALAPKLQGAEALDRLTRADPIDLFLLFSSVTTPIGNPGQGNYVAANAAIEALAVRRHTEGLPALAVQWGPISDAGYLARETGVRDLLSRQLGSAHLTAKQALDALPTLLASGLPVAGYATVRWATIARSLPLLASPLFADMKFAAGGEATEVDLRELLAHCTPDEARQRTTAMLIDEVARIMKLAPDRIDVQRPLTELGMDSLMAVELRLAVEQRFGVTVPVLALSEGATLSAMAGRILRSLGSEEDAPFSATDQMIERLAKHEGVTLSKSSSLDGAGDSQNAPDQRAFAAAAAASP</sequence>
<evidence type="ECO:0000313" key="13">
    <source>
        <dbReference type="Proteomes" id="UP000727456"/>
    </source>
</evidence>
<dbReference type="Pfam" id="PF00107">
    <property type="entry name" value="ADH_zinc_N"/>
    <property type="match status" value="1"/>
</dbReference>
<dbReference type="PANTHER" id="PTHR43775:SF37">
    <property type="entry name" value="SI:DKEY-61P9.11"/>
    <property type="match status" value="1"/>
</dbReference>
<dbReference type="Gene3D" id="3.40.50.720">
    <property type="entry name" value="NAD(P)-binding Rossmann-like Domain"/>
    <property type="match status" value="3"/>
</dbReference>
<dbReference type="SUPFAM" id="SSF53901">
    <property type="entry name" value="Thiolase-like"/>
    <property type="match status" value="1"/>
</dbReference>
<dbReference type="InterPro" id="IPR050091">
    <property type="entry name" value="PKS_NRPS_Biosynth_Enz"/>
</dbReference>
<evidence type="ECO:0000259" key="11">
    <source>
        <dbReference type="PROSITE" id="PS52019"/>
    </source>
</evidence>
<dbReference type="SMART" id="SM00823">
    <property type="entry name" value="PKS_PP"/>
    <property type="match status" value="1"/>
</dbReference>
<evidence type="ECO:0000256" key="7">
    <source>
        <dbReference type="PROSITE-ProRule" id="PRU01363"/>
    </source>
</evidence>
<dbReference type="InterPro" id="IPR013154">
    <property type="entry name" value="ADH-like_N"/>
</dbReference>
<dbReference type="SUPFAM" id="SSF50129">
    <property type="entry name" value="GroES-like"/>
    <property type="match status" value="1"/>
</dbReference>
<dbReference type="InterPro" id="IPR032821">
    <property type="entry name" value="PKS_assoc"/>
</dbReference>
<keyword evidence="5" id="KW-0511">Multifunctional enzyme</keyword>
<dbReference type="InterPro" id="IPR049552">
    <property type="entry name" value="PKS_DH_N"/>
</dbReference>
<dbReference type="SUPFAM" id="SSF51735">
    <property type="entry name" value="NAD(P)-binding Rossmann-fold domains"/>
    <property type="match status" value="3"/>
</dbReference>
<keyword evidence="4" id="KW-0521">NADP</keyword>
<feature type="compositionally biased region" description="Polar residues" evidence="8">
    <location>
        <begin position="2395"/>
        <end position="2411"/>
    </location>
</feature>
<dbReference type="SMART" id="SM01294">
    <property type="entry name" value="PKS_PP_betabranch"/>
    <property type="match status" value="1"/>
</dbReference>
<dbReference type="Gene3D" id="3.40.366.10">
    <property type="entry name" value="Malonyl-Coenzyme A Acyl Carrier Protein, domain 2"/>
    <property type="match status" value="1"/>
</dbReference>
<dbReference type="Pfam" id="PF00698">
    <property type="entry name" value="Acyl_transf_1"/>
    <property type="match status" value="1"/>
</dbReference>
<dbReference type="Pfam" id="PF00550">
    <property type="entry name" value="PP-binding"/>
    <property type="match status" value="1"/>
</dbReference>
<dbReference type="RefSeq" id="WP_167075060.1">
    <property type="nucleotide sequence ID" value="NZ_JAAOZC010000011.1"/>
</dbReference>
<keyword evidence="6" id="KW-0012">Acyltransferase</keyword>
<dbReference type="CDD" id="cd05195">
    <property type="entry name" value="enoyl_red"/>
    <property type="match status" value="1"/>
</dbReference>
<dbReference type="InterPro" id="IPR013149">
    <property type="entry name" value="ADH-like_C"/>
</dbReference>
<dbReference type="CDD" id="cd00833">
    <property type="entry name" value="PKS"/>
    <property type="match status" value="1"/>
</dbReference>
<dbReference type="Pfam" id="PF08240">
    <property type="entry name" value="ADH_N"/>
    <property type="match status" value="1"/>
</dbReference>
<dbReference type="InterPro" id="IPR009081">
    <property type="entry name" value="PP-bd_ACP"/>
</dbReference>
<dbReference type="InterPro" id="IPR016036">
    <property type="entry name" value="Malonyl_transacylase_ACP-bd"/>
</dbReference>
<dbReference type="Pfam" id="PF14765">
    <property type="entry name" value="PS-DH"/>
    <property type="match status" value="1"/>
</dbReference>
<dbReference type="SMART" id="SM00825">
    <property type="entry name" value="PKS_KS"/>
    <property type="match status" value="1"/>
</dbReference>
<evidence type="ECO:0000256" key="4">
    <source>
        <dbReference type="ARBA" id="ARBA00022857"/>
    </source>
</evidence>
<feature type="region of interest" description="C-terminal hotdog fold" evidence="7">
    <location>
        <begin position="1034"/>
        <end position="1177"/>
    </location>
</feature>
<dbReference type="Pfam" id="PF21089">
    <property type="entry name" value="PKS_DH_N"/>
    <property type="match status" value="1"/>
</dbReference>
<dbReference type="Pfam" id="PF00109">
    <property type="entry name" value="ketoacyl-synt"/>
    <property type="match status" value="1"/>
</dbReference>
<dbReference type="InterPro" id="IPR016035">
    <property type="entry name" value="Acyl_Trfase/lysoPLipase"/>
</dbReference>
<evidence type="ECO:0000256" key="2">
    <source>
        <dbReference type="ARBA" id="ARBA00022553"/>
    </source>
</evidence>
<accession>A0ABX0TV70</accession>
<dbReference type="SUPFAM" id="SSF47336">
    <property type="entry name" value="ACP-like"/>
    <property type="match status" value="1"/>
</dbReference>
<dbReference type="InterPro" id="IPR049551">
    <property type="entry name" value="PKS_DH_C"/>
</dbReference>
<feature type="region of interest" description="Disordered" evidence="8">
    <location>
        <begin position="2395"/>
        <end position="2424"/>
    </location>
</feature>
<keyword evidence="2" id="KW-0597">Phosphoprotein</keyword>
<evidence type="ECO:0000256" key="8">
    <source>
        <dbReference type="SAM" id="MobiDB-lite"/>
    </source>
</evidence>
<dbReference type="InterPro" id="IPR042104">
    <property type="entry name" value="PKS_dehydratase_sf"/>
</dbReference>
<dbReference type="InterPro" id="IPR049900">
    <property type="entry name" value="PKS_mFAS_DH"/>
</dbReference>
<dbReference type="Gene3D" id="3.10.129.110">
    <property type="entry name" value="Polyketide synthase dehydratase"/>
    <property type="match status" value="1"/>
</dbReference>
<dbReference type="Gene3D" id="3.90.180.10">
    <property type="entry name" value="Medium-chain alcohol dehydrogenases, catalytic domain"/>
    <property type="match status" value="1"/>
</dbReference>
<dbReference type="SMART" id="SM00826">
    <property type="entry name" value="PKS_DH"/>
    <property type="match status" value="1"/>
</dbReference>
<keyword evidence="1" id="KW-0596">Phosphopantetheine</keyword>
<evidence type="ECO:0000256" key="5">
    <source>
        <dbReference type="ARBA" id="ARBA00023268"/>
    </source>
</evidence>
<evidence type="ECO:0000313" key="12">
    <source>
        <dbReference type="EMBL" id="NIJ09436.1"/>
    </source>
</evidence>
<feature type="compositionally biased region" description="Low complexity" evidence="8">
    <location>
        <begin position="2415"/>
        <end position="2424"/>
    </location>
</feature>
<dbReference type="InterPro" id="IPR020843">
    <property type="entry name" value="ER"/>
</dbReference>
<evidence type="ECO:0000256" key="1">
    <source>
        <dbReference type="ARBA" id="ARBA00022450"/>
    </source>
</evidence>
<keyword evidence="3" id="KW-0808">Transferase</keyword>
<feature type="domain" description="Carrier" evidence="9">
    <location>
        <begin position="2295"/>
        <end position="2369"/>
    </location>
</feature>